<proteinExistence type="predicted"/>
<gene>
    <name evidence="1" type="ORF">AVDCRST_MAG40-1519</name>
</gene>
<evidence type="ECO:0000313" key="1">
    <source>
        <dbReference type="EMBL" id="CAA9322208.1"/>
    </source>
</evidence>
<reference evidence="1" key="1">
    <citation type="submission" date="2020-02" db="EMBL/GenBank/DDBJ databases">
        <authorList>
            <person name="Meier V. D."/>
        </authorList>
    </citation>
    <scope>NUCLEOTIDE SEQUENCE</scope>
    <source>
        <strain evidence="1">AVDCRST_MAG40</strain>
    </source>
</reference>
<protein>
    <submittedName>
        <fullName evidence="1">Uncharacterized protein</fullName>
    </submittedName>
</protein>
<organism evidence="1">
    <name type="scientific">uncultured Gemmatimonadaceae bacterium</name>
    <dbReference type="NCBI Taxonomy" id="246130"/>
    <lineage>
        <taxon>Bacteria</taxon>
        <taxon>Pseudomonadati</taxon>
        <taxon>Gemmatimonadota</taxon>
        <taxon>Gemmatimonadia</taxon>
        <taxon>Gemmatimonadales</taxon>
        <taxon>Gemmatimonadaceae</taxon>
        <taxon>environmental samples</taxon>
    </lineage>
</organism>
<dbReference type="EMBL" id="CADCTX010000478">
    <property type="protein sequence ID" value="CAA9322208.1"/>
    <property type="molecule type" value="Genomic_DNA"/>
</dbReference>
<sequence>MPDRTVLDATAARIIAALRDPLRDERRGRRPGAADAGKG</sequence>
<dbReference type="AlphaFoldDB" id="A0A6J4L5Z4"/>
<name>A0A6J4L5Z4_9BACT</name>
<accession>A0A6J4L5Z4</accession>